<dbReference type="SFLD" id="SFLDS00019">
    <property type="entry name" value="Glutathione_Transferase_(cytos"/>
    <property type="match status" value="1"/>
</dbReference>
<dbReference type="FunFam" id="1.20.1050.10:FF:000010">
    <property type="entry name" value="Maleylacetoacetate isomerase isoform 1"/>
    <property type="match status" value="1"/>
</dbReference>
<dbReference type="InterPro" id="IPR004045">
    <property type="entry name" value="Glutathione_S-Trfase_N"/>
</dbReference>
<dbReference type="EMBL" id="CAJFCV020000001">
    <property type="protein sequence ID" value="CAG9079094.1"/>
    <property type="molecule type" value="Genomic_DNA"/>
</dbReference>
<evidence type="ECO:0000256" key="2">
    <source>
        <dbReference type="ARBA" id="ARBA00001955"/>
    </source>
</evidence>
<evidence type="ECO:0000256" key="4">
    <source>
        <dbReference type="ARBA" id="ARBA00010007"/>
    </source>
</evidence>
<dbReference type="Pfam" id="PF14497">
    <property type="entry name" value="GST_C_3"/>
    <property type="match status" value="1"/>
</dbReference>
<dbReference type="Pfam" id="PF02798">
    <property type="entry name" value="GST_N"/>
    <property type="match status" value="1"/>
</dbReference>
<comment type="pathway">
    <text evidence="3">Amino-acid degradation; L-phenylalanine degradation; acetoacetate and fumarate from L-phenylalanine: step 5/6.</text>
</comment>
<dbReference type="GO" id="GO:0006749">
    <property type="term" value="P:glutathione metabolic process"/>
    <property type="evidence" value="ECO:0007669"/>
    <property type="project" value="TreeGrafter"/>
</dbReference>
<dbReference type="GO" id="GO:0004364">
    <property type="term" value="F:glutathione transferase activity"/>
    <property type="evidence" value="ECO:0007669"/>
    <property type="project" value="TreeGrafter"/>
</dbReference>
<dbReference type="Proteomes" id="UP000582659">
    <property type="component" value="Unassembled WGS sequence"/>
</dbReference>
<dbReference type="SFLD" id="SFLDG00358">
    <property type="entry name" value="Main_(cytGST)"/>
    <property type="match status" value="1"/>
</dbReference>
<evidence type="ECO:0000259" key="8">
    <source>
        <dbReference type="PROSITE" id="PS50404"/>
    </source>
</evidence>
<evidence type="ECO:0000259" key="9">
    <source>
        <dbReference type="PROSITE" id="PS50405"/>
    </source>
</evidence>
<dbReference type="SUPFAM" id="SSF52833">
    <property type="entry name" value="Thioredoxin-like"/>
    <property type="match status" value="1"/>
</dbReference>
<dbReference type="OrthoDB" id="202840at2759"/>
<dbReference type="GO" id="GO:0005739">
    <property type="term" value="C:mitochondrion"/>
    <property type="evidence" value="ECO:0007669"/>
    <property type="project" value="TreeGrafter"/>
</dbReference>
<comment type="caution">
    <text evidence="10">The sequence shown here is derived from an EMBL/GenBank/DDBJ whole genome shotgun (WGS) entry which is preliminary data.</text>
</comment>
<dbReference type="InterPro" id="IPR036249">
    <property type="entry name" value="Thioredoxin-like_sf"/>
</dbReference>
<name>A0A7I8XIC9_BURXY</name>
<keyword evidence="11" id="KW-1185">Reference proteome</keyword>
<dbReference type="GO" id="GO:0006572">
    <property type="term" value="P:L-tyrosine catabolic process"/>
    <property type="evidence" value="ECO:0007669"/>
    <property type="project" value="UniProtKB-KW"/>
</dbReference>
<dbReference type="PROSITE" id="PS50404">
    <property type="entry name" value="GST_NTER"/>
    <property type="match status" value="1"/>
</dbReference>
<keyword evidence="6" id="KW-0828">Tyrosine catabolism</keyword>
<dbReference type="UniPathway" id="UPA00139">
    <property type="reaction ID" value="UER00340"/>
</dbReference>
<comment type="cofactor">
    <cofactor evidence="2">
        <name>glutathione</name>
        <dbReference type="ChEBI" id="CHEBI:57925"/>
    </cofactor>
</comment>
<evidence type="ECO:0000313" key="11">
    <source>
        <dbReference type="Proteomes" id="UP000659654"/>
    </source>
</evidence>
<sequence>MSEPILYSYWHSSCAWRVRIALGLKKIKYQQVHKDLVKDEQCEQKYLDLNPAGYVPVFIHNDHVIPESLAILEYIDEVYPQEPKLIYGDAAQKALIRSLALVIITNIQPFQNFRVTSKHSDDPVKQHDFTKFFIERGFETLEKRLQKTAGKFAVGDQLSLADVCIPPQVHWAGRHHVDMSQYPTIQKINDELSKIPEFIAADEKHQPDTPEEKKY</sequence>
<dbReference type="Gene3D" id="3.40.30.10">
    <property type="entry name" value="Glutaredoxin"/>
    <property type="match status" value="1"/>
</dbReference>
<dbReference type="SMR" id="A0A7I8XIC9"/>
<proteinExistence type="inferred from homology"/>
<dbReference type="Proteomes" id="UP000659654">
    <property type="component" value="Unassembled WGS sequence"/>
</dbReference>
<reference evidence="10" key="1">
    <citation type="submission" date="2020-09" db="EMBL/GenBank/DDBJ databases">
        <authorList>
            <person name="Kikuchi T."/>
        </authorList>
    </citation>
    <scope>NUCLEOTIDE SEQUENCE</scope>
    <source>
        <strain evidence="10">Ka4C1</strain>
    </source>
</reference>
<dbReference type="SUPFAM" id="SSF47616">
    <property type="entry name" value="GST C-terminal domain-like"/>
    <property type="match status" value="1"/>
</dbReference>
<keyword evidence="7" id="KW-0585">Phenylalanine catabolism</keyword>
<dbReference type="AlphaFoldDB" id="A0A7I8XIC9"/>
<dbReference type="InterPro" id="IPR036282">
    <property type="entry name" value="Glutathione-S-Trfase_C_sf"/>
</dbReference>
<evidence type="ECO:0000313" key="10">
    <source>
        <dbReference type="EMBL" id="CAD5207720.1"/>
    </source>
</evidence>
<dbReference type="InterPro" id="IPR004046">
    <property type="entry name" value="GST_C"/>
</dbReference>
<feature type="domain" description="GST N-terminal" evidence="8">
    <location>
        <begin position="2"/>
        <end position="83"/>
    </location>
</feature>
<dbReference type="InterPro" id="IPR010987">
    <property type="entry name" value="Glutathione-S-Trfase_C-like"/>
</dbReference>
<dbReference type="PANTHER" id="PTHR42673:SF4">
    <property type="entry name" value="MALEYLACETOACETATE ISOMERASE"/>
    <property type="match status" value="1"/>
</dbReference>
<evidence type="ECO:0000256" key="3">
    <source>
        <dbReference type="ARBA" id="ARBA00004671"/>
    </source>
</evidence>
<dbReference type="InterPro" id="IPR005955">
    <property type="entry name" value="GST_Zeta"/>
</dbReference>
<dbReference type="CDD" id="cd03042">
    <property type="entry name" value="GST_N_Zeta"/>
    <property type="match status" value="1"/>
</dbReference>
<dbReference type="InterPro" id="IPR034333">
    <property type="entry name" value="GST_Zeta_N"/>
</dbReference>
<accession>A0A7I8XIC9</accession>
<evidence type="ECO:0000256" key="5">
    <source>
        <dbReference type="ARBA" id="ARBA00013199"/>
    </source>
</evidence>
<dbReference type="Gene3D" id="1.20.1050.10">
    <property type="match status" value="1"/>
</dbReference>
<evidence type="ECO:0000256" key="1">
    <source>
        <dbReference type="ARBA" id="ARBA00001622"/>
    </source>
</evidence>
<protein>
    <recommendedName>
        <fullName evidence="5">maleylacetoacetate isomerase</fullName>
        <ecNumber evidence="5">5.2.1.2</ecNumber>
    </recommendedName>
</protein>
<dbReference type="PANTHER" id="PTHR42673">
    <property type="entry name" value="MALEYLACETOACETATE ISOMERASE"/>
    <property type="match status" value="1"/>
</dbReference>
<dbReference type="PROSITE" id="PS50405">
    <property type="entry name" value="GST_CTER"/>
    <property type="match status" value="1"/>
</dbReference>
<dbReference type="EC" id="5.2.1.2" evidence="5"/>
<dbReference type="NCBIfam" id="TIGR01262">
    <property type="entry name" value="maiA"/>
    <property type="match status" value="1"/>
</dbReference>
<evidence type="ECO:0000256" key="7">
    <source>
        <dbReference type="ARBA" id="ARBA00023232"/>
    </source>
</evidence>
<feature type="domain" description="GST C-terminal" evidence="9">
    <location>
        <begin position="89"/>
        <end position="211"/>
    </location>
</feature>
<comment type="similarity">
    <text evidence="4">Belongs to the GST superfamily. Zeta family.</text>
</comment>
<gene>
    <name evidence="10" type="ORF">BXYJ_LOCUS66</name>
</gene>
<dbReference type="EMBL" id="CAJFDI010000001">
    <property type="protein sequence ID" value="CAD5207720.1"/>
    <property type="molecule type" value="Genomic_DNA"/>
</dbReference>
<dbReference type="InterPro" id="IPR040079">
    <property type="entry name" value="Glutathione_S-Trfase"/>
</dbReference>
<comment type="catalytic activity">
    <reaction evidence="1">
        <text>4-maleylacetoacetate = 4-fumarylacetoacetate</text>
        <dbReference type="Rhea" id="RHEA:14817"/>
        <dbReference type="ChEBI" id="CHEBI:17105"/>
        <dbReference type="ChEBI" id="CHEBI:18034"/>
        <dbReference type="EC" id="5.2.1.2"/>
    </reaction>
</comment>
<organism evidence="10 11">
    <name type="scientific">Bursaphelenchus xylophilus</name>
    <name type="common">Pinewood nematode worm</name>
    <name type="synonym">Aphelenchoides xylophilus</name>
    <dbReference type="NCBI Taxonomy" id="6326"/>
    <lineage>
        <taxon>Eukaryota</taxon>
        <taxon>Metazoa</taxon>
        <taxon>Ecdysozoa</taxon>
        <taxon>Nematoda</taxon>
        <taxon>Chromadorea</taxon>
        <taxon>Rhabditida</taxon>
        <taxon>Tylenchina</taxon>
        <taxon>Tylenchomorpha</taxon>
        <taxon>Aphelenchoidea</taxon>
        <taxon>Aphelenchoididae</taxon>
        <taxon>Bursaphelenchus</taxon>
    </lineage>
</organism>
<evidence type="ECO:0000256" key="6">
    <source>
        <dbReference type="ARBA" id="ARBA00022878"/>
    </source>
</evidence>
<dbReference type="GO" id="GO:0016034">
    <property type="term" value="F:maleylacetoacetate isomerase activity"/>
    <property type="evidence" value="ECO:0007669"/>
    <property type="project" value="UniProtKB-EC"/>
</dbReference>
<dbReference type="GO" id="GO:0006559">
    <property type="term" value="P:L-phenylalanine catabolic process"/>
    <property type="evidence" value="ECO:0007669"/>
    <property type="project" value="UniProtKB-UniPathway"/>
</dbReference>